<accession>A0ABX1C8M9</accession>
<comment type="caution">
    <text evidence="1">The sequence shown here is derived from an EMBL/GenBank/DDBJ whole genome shotgun (WGS) entry which is preliminary data.</text>
</comment>
<dbReference type="RefSeq" id="WP_168086312.1">
    <property type="nucleotide sequence ID" value="NZ_BHZH01000467.1"/>
</dbReference>
<proteinExistence type="predicted"/>
<evidence type="ECO:0000313" key="1">
    <source>
        <dbReference type="EMBL" id="NJQ13464.1"/>
    </source>
</evidence>
<dbReference type="EMBL" id="JAAVJC010000002">
    <property type="protein sequence ID" value="NJQ13464.1"/>
    <property type="molecule type" value="Genomic_DNA"/>
</dbReference>
<evidence type="ECO:0000313" key="2">
    <source>
        <dbReference type="Proteomes" id="UP000727056"/>
    </source>
</evidence>
<dbReference type="Proteomes" id="UP000727056">
    <property type="component" value="Unassembled WGS sequence"/>
</dbReference>
<name>A0ABX1C8M9_9ACTN</name>
<protein>
    <submittedName>
        <fullName evidence="1">Uncharacterized protein</fullName>
    </submittedName>
</protein>
<sequence length="112" mass="12345">MSPHDYMVEGERLLLEALERLQQQEWAGAAATAQVAVAFSQAALARDQVVPVPIEVPEAERLDLPVWCGQCISPKSRLIEKAGGDYVMRCPDCHPMMVEVLEDEGEAAVQVR</sequence>
<keyword evidence="2" id="KW-1185">Reference proteome</keyword>
<reference evidence="1 2" key="1">
    <citation type="submission" date="2020-03" db="EMBL/GenBank/DDBJ databases">
        <title>Draft genome of Streptomyces sp. ventii, isolated from the Axial Seamount in the Pacific Ocean, and resequencing of the two type strains Streptomyces lonarensis strain NCL 716 and Streptomyces bohaiensis strain 11A07.</title>
        <authorList>
            <person name="Loughran R.M."/>
            <person name="Pfannmuller K.M."/>
            <person name="Wasson B.J."/>
            <person name="Deadmond M.C."/>
            <person name="Paddock B.E."/>
            <person name="Koyack M.J."/>
            <person name="Gallegos D.A."/>
            <person name="Mitchell E.A."/>
            <person name="Ushijima B."/>
            <person name="Saw J.H."/>
            <person name="Mcphail K.L."/>
            <person name="Videau P."/>
        </authorList>
    </citation>
    <scope>NUCLEOTIDE SEQUENCE [LARGE SCALE GENOMIC DNA]</scope>
    <source>
        <strain evidence="1 2">11A07</strain>
    </source>
</reference>
<gene>
    <name evidence="1" type="ORF">HCN52_00480</name>
</gene>
<organism evidence="1 2">
    <name type="scientific">Streptomyces bohaiensis</name>
    <dbReference type="NCBI Taxonomy" id="1431344"/>
    <lineage>
        <taxon>Bacteria</taxon>
        <taxon>Bacillati</taxon>
        <taxon>Actinomycetota</taxon>
        <taxon>Actinomycetes</taxon>
        <taxon>Kitasatosporales</taxon>
        <taxon>Streptomycetaceae</taxon>
        <taxon>Streptomyces</taxon>
    </lineage>
</organism>